<proteinExistence type="predicted"/>
<reference evidence="2" key="1">
    <citation type="submission" date="2020-02" db="EMBL/GenBank/DDBJ databases">
        <authorList>
            <person name="Meier V. D."/>
        </authorList>
    </citation>
    <scope>NUCLEOTIDE SEQUENCE</scope>
    <source>
        <strain evidence="2">AVDCRST_MAG02</strain>
    </source>
</reference>
<feature type="compositionally biased region" description="Gly residues" evidence="1">
    <location>
        <begin position="1"/>
        <end position="11"/>
    </location>
</feature>
<evidence type="ECO:0000256" key="1">
    <source>
        <dbReference type="SAM" id="MobiDB-lite"/>
    </source>
</evidence>
<dbReference type="AlphaFoldDB" id="A0A6J4RDE9"/>
<feature type="compositionally biased region" description="Low complexity" evidence="1">
    <location>
        <begin position="151"/>
        <end position="161"/>
    </location>
</feature>
<feature type="region of interest" description="Disordered" evidence="1">
    <location>
        <begin position="1"/>
        <end position="86"/>
    </location>
</feature>
<accession>A0A6J4RDE9</accession>
<dbReference type="EMBL" id="CADCVH010000084">
    <property type="protein sequence ID" value="CAA9462642.1"/>
    <property type="molecule type" value="Genomic_DNA"/>
</dbReference>
<feature type="non-terminal residue" evidence="2">
    <location>
        <position position="374"/>
    </location>
</feature>
<feature type="non-terminal residue" evidence="2">
    <location>
        <position position="1"/>
    </location>
</feature>
<feature type="region of interest" description="Disordered" evidence="1">
    <location>
        <begin position="101"/>
        <end position="374"/>
    </location>
</feature>
<feature type="compositionally biased region" description="Basic and acidic residues" evidence="1">
    <location>
        <begin position="20"/>
        <end position="37"/>
    </location>
</feature>
<feature type="compositionally biased region" description="Basic and acidic residues" evidence="1">
    <location>
        <begin position="277"/>
        <end position="287"/>
    </location>
</feature>
<name>A0A6J4RDE9_9ACTN</name>
<evidence type="ECO:0000313" key="2">
    <source>
        <dbReference type="EMBL" id="CAA9462642.1"/>
    </source>
</evidence>
<gene>
    <name evidence="2" type="ORF">AVDCRST_MAG02-2606</name>
</gene>
<organism evidence="2">
    <name type="scientific">uncultured Rubrobacteraceae bacterium</name>
    <dbReference type="NCBI Taxonomy" id="349277"/>
    <lineage>
        <taxon>Bacteria</taxon>
        <taxon>Bacillati</taxon>
        <taxon>Actinomycetota</taxon>
        <taxon>Rubrobacteria</taxon>
        <taxon>Rubrobacterales</taxon>
        <taxon>Rubrobacteraceae</taxon>
        <taxon>environmental samples</taxon>
    </lineage>
</organism>
<feature type="compositionally biased region" description="Basic residues" evidence="1">
    <location>
        <begin position="303"/>
        <end position="315"/>
    </location>
</feature>
<protein>
    <submittedName>
        <fullName evidence="2">Uncharacterized protein</fullName>
    </submittedName>
</protein>
<sequence length="374" mass="39755">GPQQGRGGGVFGKVWGAACDPREDRRGARRLRDDGLERLQPPGSALGGSQGPDLRDGQKARLPRAGSGRALLEAAEDGRGGGPVLEPAVLRLRRPGRGLLLERPELGHGGGGSWASARARGPGRLGRARPPGRGTGRRRRVRDLLDERQRAAVGRGPRQAAAGGGGGPALQSGGAVRGRRRRGGGPNGGRAPPPSRTQEVRRRVFRPLTGRPGRDSEPRTPGTSRIQREPSEATRIPRRIGGRRSTLVGGARVRVPGKLQRVRAEGGRGVALPGARADGHPRPERPTRAGRHRVGNRTGALRTRGRLRGRVRRHPGGSGRRSSPDHRSPGPRRKRTTGRTDAGFAASRRRRPGRRTAGNAPGSSRLDIPTPRAL</sequence>